<dbReference type="InterPro" id="IPR001623">
    <property type="entry name" value="DnaJ_domain"/>
</dbReference>
<feature type="domain" description="J" evidence="1">
    <location>
        <begin position="98"/>
        <end position="168"/>
    </location>
</feature>
<dbReference type="Pfam" id="PF00226">
    <property type="entry name" value="DnaJ"/>
    <property type="match status" value="1"/>
</dbReference>
<dbReference type="Gene3D" id="1.10.287.110">
    <property type="entry name" value="DnaJ domain"/>
    <property type="match status" value="1"/>
</dbReference>
<dbReference type="PROSITE" id="PS50076">
    <property type="entry name" value="DNAJ_2"/>
    <property type="match status" value="1"/>
</dbReference>
<protein>
    <submittedName>
        <fullName evidence="2">DnaJ domain</fullName>
    </submittedName>
</protein>
<keyword evidence="3" id="KW-1185">Reference proteome</keyword>
<dbReference type="PRINTS" id="PR00625">
    <property type="entry name" value="JDOMAIN"/>
</dbReference>
<proteinExistence type="predicted"/>
<sequence>MDLFDPEDIFLESIGNSQYNIFLNKTGQFLPNNNNITSINNQSEKLTHNLNQEEEFLEWEEDENFGNNVANDDNQFEKQKQQQILEAYEQYQMHEENDFYKQLNIQCNATEQEIKSAYRKLAIQYHPDKIQNLNKDIQEIKKLKFLEIKKAYKILSNPETRILYEKQGLKAIQLYIDMDDQNNY</sequence>
<reference evidence="2 3" key="1">
    <citation type="journal article" date="2015" name="Sci. Rep.">
        <title>Genome of the facultative scuticociliatosis pathogen Pseudocohnilembus persalinus provides insight into its virulence through horizontal gene transfer.</title>
        <authorList>
            <person name="Xiong J."/>
            <person name="Wang G."/>
            <person name="Cheng J."/>
            <person name="Tian M."/>
            <person name="Pan X."/>
            <person name="Warren A."/>
            <person name="Jiang C."/>
            <person name="Yuan D."/>
            <person name="Miao W."/>
        </authorList>
    </citation>
    <scope>NUCLEOTIDE SEQUENCE [LARGE SCALE GENOMIC DNA]</scope>
    <source>
        <strain evidence="2">36N120E</strain>
    </source>
</reference>
<dbReference type="CDD" id="cd06257">
    <property type="entry name" value="DnaJ"/>
    <property type="match status" value="1"/>
</dbReference>
<dbReference type="InterPro" id="IPR053232">
    <property type="entry name" value="DnaJ_C/III_chloroplastic"/>
</dbReference>
<comment type="caution">
    <text evidence="2">The sequence shown here is derived from an EMBL/GenBank/DDBJ whole genome shotgun (WGS) entry which is preliminary data.</text>
</comment>
<evidence type="ECO:0000313" key="2">
    <source>
        <dbReference type="EMBL" id="KRX08491.1"/>
    </source>
</evidence>
<dbReference type="SMART" id="SM00271">
    <property type="entry name" value="DnaJ"/>
    <property type="match status" value="1"/>
</dbReference>
<organism evidence="2 3">
    <name type="scientific">Pseudocohnilembus persalinus</name>
    <name type="common">Ciliate</name>
    <dbReference type="NCBI Taxonomy" id="266149"/>
    <lineage>
        <taxon>Eukaryota</taxon>
        <taxon>Sar</taxon>
        <taxon>Alveolata</taxon>
        <taxon>Ciliophora</taxon>
        <taxon>Intramacronucleata</taxon>
        <taxon>Oligohymenophorea</taxon>
        <taxon>Scuticociliatia</taxon>
        <taxon>Philasterida</taxon>
        <taxon>Pseudocohnilembidae</taxon>
        <taxon>Pseudocohnilembus</taxon>
    </lineage>
</organism>
<evidence type="ECO:0000313" key="3">
    <source>
        <dbReference type="Proteomes" id="UP000054937"/>
    </source>
</evidence>
<dbReference type="OrthoDB" id="10250354at2759"/>
<accession>A0A0V0R1W9</accession>
<dbReference type="EMBL" id="LDAU01000063">
    <property type="protein sequence ID" value="KRX08491.1"/>
    <property type="molecule type" value="Genomic_DNA"/>
</dbReference>
<gene>
    <name evidence="2" type="ORF">PPERSA_12972</name>
</gene>
<dbReference type="Proteomes" id="UP000054937">
    <property type="component" value="Unassembled WGS sequence"/>
</dbReference>
<dbReference type="AlphaFoldDB" id="A0A0V0R1W9"/>
<dbReference type="InParanoid" id="A0A0V0R1W9"/>
<dbReference type="PANTHER" id="PTHR45090:SF4">
    <property type="entry name" value="J DOMAIN-CONTAINING PROTEIN"/>
    <property type="match status" value="1"/>
</dbReference>
<dbReference type="SUPFAM" id="SSF46565">
    <property type="entry name" value="Chaperone J-domain"/>
    <property type="match status" value="1"/>
</dbReference>
<dbReference type="PANTHER" id="PTHR45090">
    <property type="entry name" value="CHAPERONE PROTEIN DNAJ 20 CHLOROPLASTIC"/>
    <property type="match status" value="1"/>
</dbReference>
<evidence type="ECO:0000259" key="1">
    <source>
        <dbReference type="PROSITE" id="PS50076"/>
    </source>
</evidence>
<dbReference type="InterPro" id="IPR036869">
    <property type="entry name" value="J_dom_sf"/>
</dbReference>
<name>A0A0V0R1W9_PSEPJ</name>